<dbReference type="KEGG" id="bar:GBAA_5124"/>
<accession>E9QTU6</accession>
<protein>
    <recommendedName>
        <fullName evidence="4">Serine peptidase</fullName>
    </recommendedName>
</protein>
<evidence type="ECO:0000313" key="2">
    <source>
        <dbReference type="EMBL" id="AAT34252.1"/>
    </source>
</evidence>
<gene>
    <name evidence="2" type="ordered locus">GBAA_5124</name>
</gene>
<accession>A0A0F7R6N6</accession>
<accession>Q6KKZ8</accession>
<keyword evidence="3" id="KW-1185">Reference proteome</keyword>
<name>A0A0F7R6N6_BACAN</name>
<accession>Q81K81</accession>
<dbReference type="EMBL" id="AE017334">
    <property type="protein sequence ID" value="AAT34252.1"/>
    <property type="molecule type" value="Genomic_DNA"/>
</dbReference>
<feature type="region of interest" description="Disordered" evidence="1">
    <location>
        <begin position="1"/>
        <end position="22"/>
    </location>
</feature>
<evidence type="ECO:0000313" key="3">
    <source>
        <dbReference type="Proteomes" id="UP000000594"/>
    </source>
</evidence>
<dbReference type="Proteomes" id="UP000000594">
    <property type="component" value="Chromosome"/>
</dbReference>
<organism evidence="2 3">
    <name type="scientific">Bacillus anthracis</name>
    <name type="common">anthrax bacterium</name>
    <dbReference type="NCBI Taxonomy" id="1392"/>
    <lineage>
        <taxon>Bacteria</taxon>
        <taxon>Bacillati</taxon>
        <taxon>Bacillota</taxon>
        <taxon>Bacilli</taxon>
        <taxon>Bacillales</taxon>
        <taxon>Bacillaceae</taxon>
        <taxon>Bacillus</taxon>
        <taxon>Bacillus cereus group</taxon>
    </lineage>
</organism>
<dbReference type="AlphaFoldDB" id="A0A0F7R6N6"/>
<dbReference type="PATRIC" id="fig|1392.236.peg.5280"/>
<proteinExistence type="predicted"/>
<sequence>MKKGPDASKSQTAAEKSKSGTLADILKKLGLTPKK</sequence>
<evidence type="ECO:0008006" key="4">
    <source>
        <dbReference type="Google" id="ProtNLM"/>
    </source>
</evidence>
<reference evidence="2 3" key="1">
    <citation type="journal article" date="2009" name="J. Bacteriol.">
        <title>The complete genome sequence of Bacillus anthracis Ames 'Ancestor'.</title>
        <authorList>
            <person name="Ravel J."/>
            <person name="Jiang L."/>
            <person name="Stanley S.T."/>
            <person name="Wilson M.R."/>
            <person name="Decker R.S."/>
            <person name="Read T.D."/>
            <person name="Worsham P."/>
            <person name="Keim P.S."/>
            <person name="Salzberg S.L."/>
            <person name="Fraser-Liggett C.M."/>
            <person name="Rasko D.A."/>
        </authorList>
    </citation>
    <scope>NUCLEOTIDE SEQUENCE [LARGE SCALE GENOMIC DNA]</scope>
    <source>
        <strain evidence="3">Ames ancestor</strain>
    </source>
</reference>
<evidence type="ECO:0000256" key="1">
    <source>
        <dbReference type="SAM" id="MobiDB-lite"/>
    </source>
</evidence>